<dbReference type="Proteomes" id="UP000649753">
    <property type="component" value="Unassembled WGS sequence"/>
</dbReference>
<name>A0A927MEU6_9ACTN</name>
<accession>A0A927MEU6</accession>
<dbReference type="InterPro" id="IPR051475">
    <property type="entry name" value="Diverse_Ion_Transporter"/>
</dbReference>
<comment type="caution">
    <text evidence="1">The sequence shown here is derived from an EMBL/GenBank/DDBJ whole genome shotgun (WGS) entry which is preliminary data.</text>
</comment>
<keyword evidence="2" id="KW-1185">Reference proteome</keyword>
<evidence type="ECO:0000313" key="1">
    <source>
        <dbReference type="EMBL" id="MBE1491786.1"/>
    </source>
</evidence>
<evidence type="ECO:0000313" key="2">
    <source>
        <dbReference type="Proteomes" id="UP000649753"/>
    </source>
</evidence>
<proteinExistence type="predicted"/>
<dbReference type="EMBL" id="JADBEB010000001">
    <property type="protein sequence ID" value="MBE1491786.1"/>
    <property type="molecule type" value="Genomic_DNA"/>
</dbReference>
<dbReference type="PANTHER" id="PTHR43568">
    <property type="entry name" value="P PROTEIN"/>
    <property type="match status" value="1"/>
</dbReference>
<sequence length="86" mass="8651">MAPARRCSPLPAGLAALLDNIPYLATMAPVVEGLVAEAPDPGTGQALWWAFGFSGDFGGNGTAVAASANVVAIGIAARTGHQISFR</sequence>
<reference evidence="1" key="1">
    <citation type="submission" date="2020-10" db="EMBL/GenBank/DDBJ databases">
        <title>Sequencing the genomes of 1000 actinobacteria strains.</title>
        <authorList>
            <person name="Klenk H.-P."/>
        </authorList>
    </citation>
    <scope>NUCLEOTIDE SEQUENCE</scope>
    <source>
        <strain evidence="1">DSM 46832</strain>
    </source>
</reference>
<dbReference type="RefSeq" id="WP_225945875.1">
    <property type="nucleotide sequence ID" value="NZ_JADBEB010000001.1"/>
</dbReference>
<gene>
    <name evidence="1" type="ORF">H4W31_007424</name>
</gene>
<dbReference type="AlphaFoldDB" id="A0A927MEU6"/>
<dbReference type="PANTHER" id="PTHR43568:SF1">
    <property type="entry name" value="P PROTEIN"/>
    <property type="match status" value="1"/>
</dbReference>
<organism evidence="1 2">
    <name type="scientific">Plantactinospora soyae</name>
    <dbReference type="NCBI Taxonomy" id="1544732"/>
    <lineage>
        <taxon>Bacteria</taxon>
        <taxon>Bacillati</taxon>
        <taxon>Actinomycetota</taxon>
        <taxon>Actinomycetes</taxon>
        <taxon>Micromonosporales</taxon>
        <taxon>Micromonosporaceae</taxon>
        <taxon>Plantactinospora</taxon>
    </lineage>
</organism>
<protein>
    <submittedName>
        <fullName evidence="1">Na+/H+ antiporter NhaD/arsenite permease-like protein</fullName>
    </submittedName>
</protein>